<keyword evidence="3" id="KW-1185">Reference proteome</keyword>
<dbReference type="EMBL" id="BLWC01000001">
    <property type="protein sequence ID" value="GFM96976.1"/>
    <property type="molecule type" value="Genomic_DNA"/>
</dbReference>
<sequence length="70" mass="7366">MTAAARPLPKLDTLTWDQSSGRACVWCKKLLTTGAVHAGTIRERMGAHNLDTEVWACPLCAAGEGAAADV</sequence>
<dbReference type="Proteomes" id="UP000498980">
    <property type="component" value="Unassembled WGS sequence"/>
</dbReference>
<dbReference type="Proteomes" id="UP000530403">
    <property type="component" value="Unassembled WGS sequence"/>
</dbReference>
<gene>
    <name evidence="2" type="ORF">HEB29_001684</name>
    <name evidence="1" type="ORF">Sfulv_17870</name>
</gene>
<proteinExistence type="predicted"/>
<protein>
    <submittedName>
        <fullName evidence="1">Uncharacterized protein</fullName>
    </submittedName>
</protein>
<accession>A0A7J0C5J9</accession>
<evidence type="ECO:0000313" key="2">
    <source>
        <dbReference type="EMBL" id="NYE40673.1"/>
    </source>
</evidence>
<name>A0A7J0C5J9_9ACTN</name>
<evidence type="ECO:0000313" key="4">
    <source>
        <dbReference type="Proteomes" id="UP000530403"/>
    </source>
</evidence>
<evidence type="ECO:0000313" key="3">
    <source>
        <dbReference type="Proteomes" id="UP000498980"/>
    </source>
</evidence>
<reference evidence="2 4" key="2">
    <citation type="submission" date="2020-07" db="EMBL/GenBank/DDBJ databases">
        <title>Sequencing the genomes of 1000 actinobacteria strains.</title>
        <authorList>
            <person name="Klenk H.-P."/>
        </authorList>
    </citation>
    <scope>NUCLEOTIDE SEQUENCE [LARGE SCALE GENOMIC DNA]</scope>
    <source>
        <strain evidence="2 4">DSM 41455</strain>
    </source>
</reference>
<organism evidence="1 3">
    <name type="scientific">Streptomyces fulvorobeus</name>
    <dbReference type="NCBI Taxonomy" id="284028"/>
    <lineage>
        <taxon>Bacteria</taxon>
        <taxon>Bacillati</taxon>
        <taxon>Actinomycetota</taxon>
        <taxon>Actinomycetes</taxon>
        <taxon>Kitasatosporales</taxon>
        <taxon>Streptomycetaceae</taxon>
        <taxon>Streptomyces</taxon>
    </lineage>
</organism>
<dbReference type="RefSeq" id="WP_173313108.1">
    <property type="nucleotide sequence ID" value="NZ_BAAAUE010000007.1"/>
</dbReference>
<comment type="caution">
    <text evidence="1">The sequence shown here is derived from an EMBL/GenBank/DDBJ whole genome shotgun (WGS) entry which is preliminary data.</text>
</comment>
<dbReference type="EMBL" id="JACCCF010000001">
    <property type="protein sequence ID" value="NYE40673.1"/>
    <property type="molecule type" value="Genomic_DNA"/>
</dbReference>
<dbReference type="AlphaFoldDB" id="A0A7J0C5J9"/>
<evidence type="ECO:0000313" key="1">
    <source>
        <dbReference type="EMBL" id="GFM96976.1"/>
    </source>
</evidence>
<reference evidence="1 3" key="1">
    <citation type="submission" date="2020-05" db="EMBL/GenBank/DDBJ databases">
        <title>Whole genome shotgun sequence of Streptomyces fulvorobeus NBRC 15897.</title>
        <authorList>
            <person name="Komaki H."/>
            <person name="Tamura T."/>
        </authorList>
    </citation>
    <scope>NUCLEOTIDE SEQUENCE [LARGE SCALE GENOMIC DNA]</scope>
    <source>
        <strain evidence="1 3">NBRC 15897</strain>
    </source>
</reference>